<protein>
    <submittedName>
        <fullName evidence="3">AAA family ATPase</fullName>
    </submittedName>
</protein>
<name>A0A481Z370_9VIRU</name>
<dbReference type="InterPro" id="IPR003593">
    <property type="entry name" value="AAA+_ATPase"/>
</dbReference>
<dbReference type="InterPro" id="IPR027417">
    <property type="entry name" value="P-loop_NTPase"/>
</dbReference>
<dbReference type="PANTHER" id="PTHR23070">
    <property type="entry name" value="BCS1 AAA-TYPE ATPASE"/>
    <property type="match status" value="1"/>
</dbReference>
<feature type="domain" description="AAA+ ATPase" evidence="2">
    <location>
        <begin position="190"/>
        <end position="321"/>
    </location>
</feature>
<dbReference type="GO" id="GO:0005524">
    <property type="term" value="F:ATP binding"/>
    <property type="evidence" value="ECO:0007669"/>
    <property type="project" value="InterPro"/>
</dbReference>
<organism evidence="3">
    <name type="scientific">Mimivirus LCMiAC02</name>
    <dbReference type="NCBI Taxonomy" id="2506609"/>
    <lineage>
        <taxon>Viruses</taxon>
        <taxon>Varidnaviria</taxon>
        <taxon>Bamfordvirae</taxon>
        <taxon>Nucleocytoviricota</taxon>
        <taxon>Megaviricetes</taxon>
        <taxon>Imitervirales</taxon>
        <taxon>Mimiviridae</taxon>
        <taxon>Klosneuvirinae</taxon>
    </lineage>
</organism>
<evidence type="ECO:0000259" key="2">
    <source>
        <dbReference type="SMART" id="SM00382"/>
    </source>
</evidence>
<dbReference type="InterPro" id="IPR003959">
    <property type="entry name" value="ATPase_AAA_core"/>
</dbReference>
<dbReference type="SMART" id="SM00382">
    <property type="entry name" value="AAA"/>
    <property type="match status" value="1"/>
</dbReference>
<sequence length="322" mass="37045">MVLGIGAISGGAIAAFLVYTYREEIKEVVQSAYDYGVEKSFSQLEIDIKIQPKCFFAIKEELMKKERPRYNVRDGVEKPEYHLADGKYIITYSDKYIFISVTDDQVNISVFWEDIDFLIGFMDSIYREHCAPDKVILFYNLNEGKWNFPVFRRPRKLENIKQTSDMKKVLDDVDQFLKNKDKYEENGMPYRKGYLLEGPTGVGKSTIIEILAMQYNKSVYLVFLNTLNMTDALLINLISTIPPYSIIVIEEIEKQLETLKKNGNNMVSEGGILTALDGPQRVSYGSIIIITANNLDMLSRELKTPLLRPGRIDKHFILNEKI</sequence>
<dbReference type="Pfam" id="PF00004">
    <property type="entry name" value="AAA"/>
    <property type="match status" value="1"/>
</dbReference>
<proteinExistence type="inferred from homology"/>
<evidence type="ECO:0000256" key="1">
    <source>
        <dbReference type="ARBA" id="ARBA00007448"/>
    </source>
</evidence>
<evidence type="ECO:0000313" key="3">
    <source>
        <dbReference type="EMBL" id="QBK89468.1"/>
    </source>
</evidence>
<reference evidence="3" key="1">
    <citation type="journal article" date="2019" name="MBio">
        <title>Virus Genomes from Deep Sea Sediments Expand the Ocean Megavirome and Support Independent Origins of Viral Gigantism.</title>
        <authorList>
            <person name="Backstrom D."/>
            <person name="Yutin N."/>
            <person name="Jorgensen S.L."/>
            <person name="Dharamshi J."/>
            <person name="Homa F."/>
            <person name="Zaremba-Niedwiedzka K."/>
            <person name="Spang A."/>
            <person name="Wolf Y.I."/>
            <person name="Koonin E.V."/>
            <person name="Ettema T.J."/>
        </authorList>
    </citation>
    <scope>NUCLEOTIDE SEQUENCE</scope>
</reference>
<dbReference type="InterPro" id="IPR050747">
    <property type="entry name" value="Mitochondrial_chaperone_BCS1"/>
</dbReference>
<gene>
    <name evidence="3" type="ORF">LCMiAC02_05630</name>
</gene>
<comment type="similarity">
    <text evidence="1">Belongs to the AAA ATPase family. BCS1 subfamily.</text>
</comment>
<accession>A0A481Z370</accession>
<dbReference type="EMBL" id="MK500424">
    <property type="protein sequence ID" value="QBK89468.1"/>
    <property type="molecule type" value="Genomic_DNA"/>
</dbReference>
<dbReference type="Gene3D" id="3.40.50.300">
    <property type="entry name" value="P-loop containing nucleotide triphosphate hydrolases"/>
    <property type="match status" value="1"/>
</dbReference>
<dbReference type="SUPFAM" id="SSF52540">
    <property type="entry name" value="P-loop containing nucleoside triphosphate hydrolases"/>
    <property type="match status" value="1"/>
</dbReference>
<dbReference type="GO" id="GO:0016887">
    <property type="term" value="F:ATP hydrolysis activity"/>
    <property type="evidence" value="ECO:0007669"/>
    <property type="project" value="InterPro"/>
</dbReference>